<dbReference type="KEGG" id="aqt:FN924_04280"/>
<organism evidence="2 3">
    <name type="scientific">Radiobacillus deserti</name>
    <dbReference type="NCBI Taxonomy" id="2594883"/>
    <lineage>
        <taxon>Bacteria</taxon>
        <taxon>Bacillati</taxon>
        <taxon>Bacillota</taxon>
        <taxon>Bacilli</taxon>
        <taxon>Bacillales</taxon>
        <taxon>Bacillaceae</taxon>
        <taxon>Radiobacillus</taxon>
    </lineage>
</organism>
<protein>
    <recommendedName>
        <fullName evidence="4">DUF4030 domain-containing protein</fullName>
    </recommendedName>
</protein>
<dbReference type="RefSeq" id="WP_143892211.1">
    <property type="nucleotide sequence ID" value="NZ_CP041666.1"/>
</dbReference>
<dbReference type="Proteomes" id="UP000315215">
    <property type="component" value="Chromosome"/>
</dbReference>
<evidence type="ECO:0000313" key="3">
    <source>
        <dbReference type="Proteomes" id="UP000315215"/>
    </source>
</evidence>
<dbReference type="AlphaFoldDB" id="A0A516KDI2"/>
<name>A0A516KDI2_9BACI</name>
<feature type="transmembrane region" description="Helical" evidence="1">
    <location>
        <begin position="54"/>
        <end position="72"/>
    </location>
</feature>
<evidence type="ECO:0000256" key="1">
    <source>
        <dbReference type="SAM" id="Phobius"/>
    </source>
</evidence>
<keyword evidence="1" id="KW-0812">Transmembrane</keyword>
<sequence length="354" mass="40133">MKSNIKSEMNKIKIPNELDSYIESGVNSAYNVKKISKGKSFASISKLSRRKKSLYVIGATLVVLLLCINTLLHSKTVMVFASELPLTSSLFNLNPLSEQITSDLEKKDFYTKNMDISVSVFFNNEITIKVKENPEYFASIKNDLKNTVENFLNEENYELFQVKVEKGGGTYSLSNTQKLEKEKVHTEIVESLSKIKVKSNYIFVEPIDKYISVHIKNSMQKEKELLKYAQSIKSKLVRITDLNGYEIHVIASGPKESVNDDGSSFRPLTDLDAKIGKLARELTENEKYKVTGFSFKENPLTFKINTSVTTSDTEHGKYLKSLVREYLESSSTPPVLKSDSYQLFIYSANGKQIQ</sequence>
<keyword evidence="3" id="KW-1185">Reference proteome</keyword>
<dbReference type="OrthoDB" id="2455196at2"/>
<keyword evidence="1" id="KW-0472">Membrane</keyword>
<gene>
    <name evidence="2" type="ORF">FN924_04280</name>
</gene>
<reference evidence="2 3" key="1">
    <citation type="submission" date="2019-07" db="EMBL/GenBank/DDBJ databases">
        <authorList>
            <person name="Li J."/>
        </authorList>
    </citation>
    <scope>NUCLEOTIDE SEQUENCE [LARGE SCALE GENOMIC DNA]</scope>
    <source>
        <strain evidence="2 3">TKL69</strain>
    </source>
</reference>
<proteinExistence type="predicted"/>
<dbReference type="EMBL" id="CP041666">
    <property type="protein sequence ID" value="QDP39461.1"/>
    <property type="molecule type" value="Genomic_DNA"/>
</dbReference>
<keyword evidence="1" id="KW-1133">Transmembrane helix</keyword>
<evidence type="ECO:0000313" key="2">
    <source>
        <dbReference type="EMBL" id="QDP39461.1"/>
    </source>
</evidence>
<evidence type="ECO:0008006" key="4">
    <source>
        <dbReference type="Google" id="ProtNLM"/>
    </source>
</evidence>
<accession>A0A516KDI2</accession>